<proteinExistence type="inferred from homology"/>
<organism evidence="13 14">
    <name type="scientific">Kaistia nematophila</name>
    <dbReference type="NCBI Taxonomy" id="2994654"/>
    <lineage>
        <taxon>Bacteria</taxon>
        <taxon>Pseudomonadati</taxon>
        <taxon>Pseudomonadota</taxon>
        <taxon>Alphaproteobacteria</taxon>
        <taxon>Hyphomicrobiales</taxon>
        <taxon>Kaistiaceae</taxon>
        <taxon>Kaistia</taxon>
    </lineage>
</organism>
<evidence type="ECO:0000256" key="4">
    <source>
        <dbReference type="ARBA" id="ARBA00022741"/>
    </source>
</evidence>
<dbReference type="SUPFAM" id="SSF52540">
    <property type="entry name" value="P-loop containing nucleoside triphosphate hydrolases"/>
    <property type="match status" value="1"/>
</dbReference>
<accession>A0A9X3E0S2</accession>
<evidence type="ECO:0000256" key="7">
    <source>
        <dbReference type="ARBA" id="ARBA00022840"/>
    </source>
</evidence>
<dbReference type="InterPro" id="IPR036185">
    <property type="entry name" value="DNA_heli_DnaB-like_N_sf"/>
</dbReference>
<evidence type="ECO:0000256" key="6">
    <source>
        <dbReference type="ARBA" id="ARBA00022806"/>
    </source>
</evidence>
<dbReference type="InterPro" id="IPR007694">
    <property type="entry name" value="DNA_helicase_DnaB-like_C"/>
</dbReference>
<dbReference type="GO" id="GO:0005524">
    <property type="term" value="F:ATP binding"/>
    <property type="evidence" value="ECO:0007669"/>
    <property type="project" value="UniProtKB-KW"/>
</dbReference>
<evidence type="ECO:0000313" key="14">
    <source>
        <dbReference type="Proteomes" id="UP001144805"/>
    </source>
</evidence>
<evidence type="ECO:0000313" key="13">
    <source>
        <dbReference type="EMBL" id="MCX5569621.1"/>
    </source>
</evidence>
<dbReference type="InterPro" id="IPR016136">
    <property type="entry name" value="DNA_helicase_N/primase_C"/>
</dbReference>
<comment type="caution">
    <text evidence="13">The sequence shown here is derived from an EMBL/GenBank/DDBJ whole genome shotgun (WGS) entry which is preliminary data.</text>
</comment>
<dbReference type="PANTHER" id="PTHR30153:SF2">
    <property type="entry name" value="REPLICATIVE DNA HELICASE"/>
    <property type="match status" value="1"/>
</dbReference>
<keyword evidence="5" id="KW-0378">Hydrolase</keyword>
<dbReference type="GO" id="GO:1990077">
    <property type="term" value="C:primosome complex"/>
    <property type="evidence" value="ECO:0007669"/>
    <property type="project" value="UniProtKB-KW"/>
</dbReference>
<dbReference type="EC" id="5.6.2.3" evidence="10"/>
<evidence type="ECO:0000256" key="10">
    <source>
        <dbReference type="ARBA" id="ARBA00044969"/>
    </source>
</evidence>
<dbReference type="EMBL" id="JAPKNK010000003">
    <property type="protein sequence ID" value="MCX5569621.1"/>
    <property type="molecule type" value="Genomic_DNA"/>
</dbReference>
<evidence type="ECO:0000256" key="2">
    <source>
        <dbReference type="ARBA" id="ARBA00022515"/>
    </source>
</evidence>
<dbReference type="RefSeq" id="WP_266338582.1">
    <property type="nucleotide sequence ID" value="NZ_JAPKNK010000003.1"/>
</dbReference>
<evidence type="ECO:0000256" key="1">
    <source>
        <dbReference type="ARBA" id="ARBA00008428"/>
    </source>
</evidence>
<dbReference type="SUPFAM" id="SSF48024">
    <property type="entry name" value="N-terminal domain of DnaB helicase"/>
    <property type="match status" value="1"/>
</dbReference>
<dbReference type="GO" id="GO:0005829">
    <property type="term" value="C:cytosol"/>
    <property type="evidence" value="ECO:0007669"/>
    <property type="project" value="TreeGrafter"/>
</dbReference>
<feature type="domain" description="SF4 helicase" evidence="12">
    <location>
        <begin position="171"/>
        <end position="455"/>
    </location>
</feature>
<evidence type="ECO:0000259" key="12">
    <source>
        <dbReference type="PROSITE" id="PS51199"/>
    </source>
</evidence>
<keyword evidence="14" id="KW-1185">Reference proteome</keyword>
<keyword evidence="7" id="KW-0067">ATP-binding</keyword>
<evidence type="ECO:0000256" key="11">
    <source>
        <dbReference type="ARBA" id="ARBA00048954"/>
    </source>
</evidence>
<dbReference type="Pfam" id="PF03796">
    <property type="entry name" value="DnaB_C"/>
    <property type="match status" value="1"/>
</dbReference>
<dbReference type="Proteomes" id="UP001144805">
    <property type="component" value="Unassembled WGS sequence"/>
</dbReference>
<evidence type="ECO:0000256" key="8">
    <source>
        <dbReference type="ARBA" id="ARBA00023125"/>
    </source>
</evidence>
<reference evidence="13" key="1">
    <citation type="submission" date="2022-11" db="EMBL/GenBank/DDBJ databases">
        <title>Biodiversity and phylogenetic relationships of bacteria.</title>
        <authorList>
            <person name="Machado R.A.R."/>
            <person name="Bhat A."/>
            <person name="Loulou A."/>
            <person name="Kallel S."/>
        </authorList>
    </citation>
    <scope>NUCLEOTIDE SEQUENCE</scope>
    <source>
        <strain evidence="13">K-TC2</strain>
    </source>
</reference>
<keyword evidence="2" id="KW-0639">Primosome</keyword>
<dbReference type="Gene3D" id="1.10.860.10">
    <property type="entry name" value="DNAb Helicase, Chain A"/>
    <property type="match status" value="1"/>
</dbReference>
<dbReference type="PANTHER" id="PTHR30153">
    <property type="entry name" value="REPLICATIVE DNA HELICASE DNAB"/>
    <property type="match status" value="1"/>
</dbReference>
<gene>
    <name evidence="13" type="ORF">OSH07_10500</name>
</gene>
<dbReference type="GO" id="GO:0016787">
    <property type="term" value="F:hydrolase activity"/>
    <property type="evidence" value="ECO:0007669"/>
    <property type="project" value="UniProtKB-KW"/>
</dbReference>
<keyword evidence="6" id="KW-0347">Helicase</keyword>
<dbReference type="GO" id="GO:0043139">
    <property type="term" value="F:5'-3' DNA helicase activity"/>
    <property type="evidence" value="ECO:0007669"/>
    <property type="project" value="UniProtKB-EC"/>
</dbReference>
<protein>
    <recommendedName>
        <fullName evidence="10">DNA 5'-3' helicase</fullName>
        <ecNumber evidence="10">5.6.2.3</ecNumber>
    </recommendedName>
</protein>
<dbReference type="GO" id="GO:0006269">
    <property type="term" value="P:DNA replication, synthesis of primer"/>
    <property type="evidence" value="ECO:0007669"/>
    <property type="project" value="UniProtKB-KW"/>
</dbReference>
<evidence type="ECO:0000256" key="5">
    <source>
        <dbReference type="ARBA" id="ARBA00022801"/>
    </source>
</evidence>
<dbReference type="InterPro" id="IPR007693">
    <property type="entry name" value="DNA_helicase_DnaB-like_N"/>
</dbReference>
<name>A0A9X3E0S2_9HYPH</name>
<dbReference type="PROSITE" id="PS51199">
    <property type="entry name" value="SF4_HELICASE"/>
    <property type="match status" value="1"/>
</dbReference>
<evidence type="ECO:0000256" key="3">
    <source>
        <dbReference type="ARBA" id="ARBA00022705"/>
    </source>
</evidence>
<keyword evidence="8" id="KW-0238">DNA-binding</keyword>
<keyword evidence="3" id="KW-0235">DNA replication</keyword>
<sequence>MNGLPQNIEAEQHVLGSILSSNACFDRVSSILRAEDFHEPVHRHLYQTIADMIGAGAVANPVTLKGVVSDDLQVGDLSGMRYVVRLFAEYPMTYAVVDLAMAVKDAAIRRELVLAAERIHEWASLTQPGAKTEELIAECEKTFSEAIGKGRSSEDGDAADGAIEEISLAHQRQKSEAVPWFIGEAQQVLGDDLEFGWLIGLLADSGGGKTSFALQQAYHAMEAGYPVLFLSGDQKPTEVYKQIASQRASVQSNDLRKGRASDAELESVINLLNQMRDKPFEVRKMGRPTTAEISMWVRAFNRKFGKGLVIIDHAKRISFTDRRAMLAEGVNQVYGDLKALMQETDNAGILLMQRNSDGQGRENPRPVRGDAYGGAGTLENLDGLIALYVEEQWIDHMLSTARTDKRKTEVEGRRELVAGKAELVGLKARFAEGGIRKVIKREARFTRFSSLVEDWRDQGSML</sequence>
<evidence type="ECO:0000256" key="9">
    <source>
        <dbReference type="ARBA" id="ARBA00023235"/>
    </source>
</evidence>
<comment type="similarity">
    <text evidence="1">Belongs to the helicase family. DnaB subfamily.</text>
</comment>
<dbReference type="InterPro" id="IPR027417">
    <property type="entry name" value="P-loop_NTPase"/>
</dbReference>
<dbReference type="GO" id="GO:0003677">
    <property type="term" value="F:DNA binding"/>
    <property type="evidence" value="ECO:0007669"/>
    <property type="project" value="UniProtKB-KW"/>
</dbReference>
<keyword evidence="4" id="KW-0547">Nucleotide-binding</keyword>
<dbReference type="AlphaFoldDB" id="A0A9X3E0S2"/>
<comment type="catalytic activity">
    <reaction evidence="11">
        <text>ATP + H2O = ADP + phosphate + H(+)</text>
        <dbReference type="Rhea" id="RHEA:13065"/>
        <dbReference type="ChEBI" id="CHEBI:15377"/>
        <dbReference type="ChEBI" id="CHEBI:15378"/>
        <dbReference type="ChEBI" id="CHEBI:30616"/>
        <dbReference type="ChEBI" id="CHEBI:43474"/>
        <dbReference type="ChEBI" id="CHEBI:456216"/>
        <dbReference type="EC" id="5.6.2.3"/>
    </reaction>
</comment>
<dbReference type="Gene3D" id="3.40.50.300">
    <property type="entry name" value="P-loop containing nucleotide triphosphate hydrolases"/>
    <property type="match status" value="1"/>
</dbReference>
<dbReference type="Pfam" id="PF00772">
    <property type="entry name" value="DnaB"/>
    <property type="match status" value="1"/>
</dbReference>
<keyword evidence="9" id="KW-0413">Isomerase</keyword>